<keyword evidence="6" id="KW-0547">Nucleotide-binding</keyword>
<comment type="catalytic activity">
    <reaction evidence="17">
        <text>a 3-demethylubiquinone + NADPH + 2 H(+) = a 3-demethylubiquinol + NADP(+)</text>
        <dbReference type="Rhea" id="RHEA:83239"/>
        <dbReference type="Rhea" id="RHEA-COMP:10914"/>
        <dbReference type="Rhea" id="RHEA-COMP:19654"/>
        <dbReference type="ChEBI" id="CHEBI:15378"/>
        <dbReference type="ChEBI" id="CHEBI:57783"/>
        <dbReference type="ChEBI" id="CHEBI:58349"/>
        <dbReference type="ChEBI" id="CHEBI:84422"/>
        <dbReference type="ChEBI" id="CHEBI:231825"/>
    </reaction>
</comment>
<keyword evidence="8" id="KW-0521">NADP</keyword>
<dbReference type="SUPFAM" id="SSF51735">
    <property type="entry name" value="NAD(P)-binding Rossmann-fold domains"/>
    <property type="match status" value="1"/>
</dbReference>
<reference evidence="20" key="2">
    <citation type="submission" date="2025-08" db="UniProtKB">
        <authorList>
            <consortium name="Ensembl"/>
        </authorList>
    </citation>
    <scope>IDENTIFICATION</scope>
</reference>
<dbReference type="Pfam" id="PF13602">
    <property type="entry name" value="ADH_zinc_N_2"/>
    <property type="match status" value="1"/>
</dbReference>
<dbReference type="InterPro" id="IPR037397">
    <property type="entry name" value="RTN4IP1"/>
</dbReference>
<evidence type="ECO:0000256" key="14">
    <source>
        <dbReference type="ARBA" id="ARBA00050485"/>
    </source>
</evidence>
<comment type="pathway">
    <text evidence="3">Cofactor biosynthesis; ubiquinone biosynthesis.</text>
</comment>
<evidence type="ECO:0000313" key="20">
    <source>
        <dbReference type="Ensembl" id="ENSATEP00000020685.1"/>
    </source>
</evidence>
<evidence type="ECO:0000256" key="4">
    <source>
        <dbReference type="ARBA" id="ARBA00010371"/>
    </source>
</evidence>
<dbReference type="InterPro" id="IPR013154">
    <property type="entry name" value="ADH-like_N"/>
</dbReference>
<evidence type="ECO:0000256" key="11">
    <source>
        <dbReference type="ARBA" id="ARBA00023002"/>
    </source>
</evidence>
<dbReference type="OMA" id="PVVPGWD"/>
<dbReference type="GO" id="GO:0007399">
    <property type="term" value="P:nervous system development"/>
    <property type="evidence" value="ECO:0007669"/>
    <property type="project" value="UniProtKB-KW"/>
</dbReference>
<evidence type="ECO:0000256" key="17">
    <source>
        <dbReference type="ARBA" id="ARBA00051220"/>
    </source>
</evidence>
<keyword evidence="9" id="KW-0524">Neurogenesis</keyword>
<keyword evidence="5" id="KW-0831">Ubiquinone biosynthesis</keyword>
<evidence type="ECO:0000256" key="3">
    <source>
        <dbReference type="ARBA" id="ARBA00004749"/>
    </source>
</evidence>
<organism evidence="20 21">
    <name type="scientific">Anabas testudineus</name>
    <name type="common">Climbing perch</name>
    <name type="synonym">Anthias testudineus</name>
    <dbReference type="NCBI Taxonomy" id="64144"/>
    <lineage>
        <taxon>Eukaryota</taxon>
        <taxon>Metazoa</taxon>
        <taxon>Chordata</taxon>
        <taxon>Craniata</taxon>
        <taxon>Vertebrata</taxon>
        <taxon>Euteleostomi</taxon>
        <taxon>Actinopterygii</taxon>
        <taxon>Neopterygii</taxon>
        <taxon>Teleostei</taxon>
        <taxon>Neoteleostei</taxon>
        <taxon>Acanthomorphata</taxon>
        <taxon>Anabantaria</taxon>
        <taxon>Anabantiformes</taxon>
        <taxon>Anabantoidei</taxon>
        <taxon>Anabantidae</taxon>
        <taxon>Anabas</taxon>
    </lineage>
</organism>
<evidence type="ECO:0000256" key="9">
    <source>
        <dbReference type="ARBA" id="ARBA00022902"/>
    </source>
</evidence>
<comment type="subcellular location">
    <subcellularLocation>
        <location evidence="2">Mitochondrion matrix</location>
    </subcellularLocation>
    <subcellularLocation>
        <location evidence="1">Mitochondrion outer membrane</location>
    </subcellularLocation>
</comment>
<keyword evidence="11" id="KW-0560">Oxidoreductase</keyword>
<dbReference type="GeneTree" id="ENSGT00880000138028"/>
<dbReference type="CDD" id="cd08248">
    <property type="entry name" value="RTN4I1"/>
    <property type="match status" value="1"/>
</dbReference>
<protein>
    <recommendedName>
        <fullName evidence="18">NAD(P)H oxidoreductase RTN4IP1, mitochondrial</fullName>
    </recommendedName>
</protein>
<dbReference type="SMART" id="SM00829">
    <property type="entry name" value="PKS_ER"/>
    <property type="match status" value="1"/>
</dbReference>
<dbReference type="Gene3D" id="3.90.180.10">
    <property type="entry name" value="Medium-chain alcohol dehydrogenases, catalytic domain"/>
    <property type="match status" value="1"/>
</dbReference>
<keyword evidence="13" id="KW-0472">Membrane</keyword>
<dbReference type="Proteomes" id="UP000265040">
    <property type="component" value="Chromosome 24"/>
</dbReference>
<evidence type="ECO:0000256" key="6">
    <source>
        <dbReference type="ARBA" id="ARBA00022741"/>
    </source>
</evidence>
<comment type="catalytic activity">
    <reaction evidence="14">
        <text>3-demethylubiquinone-10 + NADPH + 2 H(+) = 3-demethylubiquinol-10 + NADP(+)</text>
        <dbReference type="Rhea" id="RHEA:83247"/>
        <dbReference type="ChEBI" id="CHEBI:15378"/>
        <dbReference type="ChEBI" id="CHEBI:57783"/>
        <dbReference type="ChEBI" id="CHEBI:58349"/>
        <dbReference type="ChEBI" id="CHEBI:64182"/>
        <dbReference type="ChEBI" id="CHEBI:231824"/>
    </reaction>
</comment>
<reference evidence="20" key="3">
    <citation type="submission" date="2025-09" db="UniProtKB">
        <authorList>
            <consortium name="Ensembl"/>
        </authorList>
    </citation>
    <scope>IDENTIFICATION</scope>
</reference>
<dbReference type="STRING" id="64144.ENSATEP00000020667"/>
<dbReference type="GO" id="GO:0006744">
    <property type="term" value="P:ubiquinone biosynthetic process"/>
    <property type="evidence" value="ECO:0007669"/>
    <property type="project" value="UniProtKB-KW"/>
</dbReference>
<evidence type="ECO:0000256" key="1">
    <source>
        <dbReference type="ARBA" id="ARBA00004294"/>
    </source>
</evidence>
<evidence type="ECO:0000256" key="5">
    <source>
        <dbReference type="ARBA" id="ARBA00022688"/>
    </source>
</evidence>
<dbReference type="InterPro" id="IPR002364">
    <property type="entry name" value="Quin_OxRdtase/zeta-crystal_CS"/>
</dbReference>
<feature type="domain" description="Enoyl reductase (ER)" evidence="19">
    <location>
        <begin position="60"/>
        <end position="402"/>
    </location>
</feature>
<name>A0A3Q1IG95_ANATE</name>
<comment type="similarity">
    <text evidence="4">Belongs to the zinc-containing alcohol dehydrogenase family. Quinone oxidoreductase subfamily.</text>
</comment>
<gene>
    <name evidence="20" type="primary">RTN4IP1</name>
</gene>
<dbReference type="InterPro" id="IPR036291">
    <property type="entry name" value="NAD(P)-bd_dom_sf"/>
</dbReference>
<dbReference type="AlphaFoldDB" id="A0A3Q1IG95"/>
<dbReference type="GO" id="GO:0008270">
    <property type="term" value="F:zinc ion binding"/>
    <property type="evidence" value="ECO:0007669"/>
    <property type="project" value="InterPro"/>
</dbReference>
<accession>A0A3Q1IG95</accession>
<dbReference type="GO" id="GO:0005741">
    <property type="term" value="C:mitochondrial outer membrane"/>
    <property type="evidence" value="ECO:0007669"/>
    <property type="project" value="UniProtKB-SubCell"/>
</dbReference>
<evidence type="ECO:0000256" key="7">
    <source>
        <dbReference type="ARBA" id="ARBA00022787"/>
    </source>
</evidence>
<proteinExistence type="inferred from homology"/>
<dbReference type="PANTHER" id="PTHR11695">
    <property type="entry name" value="ALCOHOL DEHYDROGENASE RELATED"/>
    <property type="match status" value="1"/>
</dbReference>
<evidence type="ECO:0000256" key="10">
    <source>
        <dbReference type="ARBA" id="ARBA00022946"/>
    </source>
</evidence>
<evidence type="ECO:0000256" key="18">
    <source>
        <dbReference type="ARBA" id="ARBA00071154"/>
    </source>
</evidence>
<dbReference type="InParanoid" id="A0A3Q1IG95"/>
<evidence type="ECO:0000256" key="16">
    <source>
        <dbReference type="ARBA" id="ARBA00051102"/>
    </source>
</evidence>
<dbReference type="GO" id="GO:0016491">
    <property type="term" value="F:oxidoreductase activity"/>
    <property type="evidence" value="ECO:0007669"/>
    <property type="project" value="UniProtKB-KW"/>
</dbReference>
<evidence type="ECO:0000259" key="19">
    <source>
        <dbReference type="SMART" id="SM00829"/>
    </source>
</evidence>
<evidence type="ECO:0000256" key="2">
    <source>
        <dbReference type="ARBA" id="ARBA00004305"/>
    </source>
</evidence>
<evidence type="ECO:0000256" key="13">
    <source>
        <dbReference type="ARBA" id="ARBA00023136"/>
    </source>
</evidence>
<reference evidence="20" key="1">
    <citation type="submission" date="2021-04" db="EMBL/GenBank/DDBJ databases">
        <authorList>
            <consortium name="Wellcome Sanger Institute Data Sharing"/>
        </authorList>
    </citation>
    <scope>NUCLEOTIDE SEQUENCE [LARGE SCALE GENOMIC DNA]</scope>
</reference>
<keyword evidence="12" id="KW-0496">Mitochondrion</keyword>
<evidence type="ECO:0000256" key="15">
    <source>
        <dbReference type="ARBA" id="ARBA00050566"/>
    </source>
</evidence>
<dbReference type="Pfam" id="PF08240">
    <property type="entry name" value="ADH_N"/>
    <property type="match status" value="1"/>
</dbReference>
<comment type="catalytic activity">
    <reaction evidence="15">
        <text>a 3-demethylubiquinone + NADH + 2 H(+) = a 3-demethylubiquinol + NAD(+)</text>
        <dbReference type="Rhea" id="RHEA:83235"/>
        <dbReference type="Rhea" id="RHEA-COMP:10914"/>
        <dbReference type="Rhea" id="RHEA-COMP:19654"/>
        <dbReference type="ChEBI" id="CHEBI:15378"/>
        <dbReference type="ChEBI" id="CHEBI:57540"/>
        <dbReference type="ChEBI" id="CHEBI:57945"/>
        <dbReference type="ChEBI" id="CHEBI:84422"/>
        <dbReference type="ChEBI" id="CHEBI:231825"/>
    </reaction>
</comment>
<dbReference type="InterPro" id="IPR020843">
    <property type="entry name" value="ER"/>
</dbReference>
<dbReference type="FunFam" id="3.40.50.720:FF:000147">
    <property type="entry name" value="Reticulon-4-interacting protein 1 homolog, mitochondrial"/>
    <property type="match status" value="1"/>
</dbReference>
<dbReference type="SUPFAM" id="SSF50129">
    <property type="entry name" value="GroES-like"/>
    <property type="match status" value="1"/>
</dbReference>
<dbReference type="InterPro" id="IPR050700">
    <property type="entry name" value="YIM1/Zinc_Alcohol_DH_Fams"/>
</dbReference>
<keyword evidence="7" id="KW-1000">Mitochondrion outer membrane</keyword>
<dbReference type="GO" id="GO:0000166">
    <property type="term" value="F:nucleotide binding"/>
    <property type="evidence" value="ECO:0007669"/>
    <property type="project" value="UniProtKB-KW"/>
</dbReference>
<evidence type="ECO:0000313" key="21">
    <source>
        <dbReference type="Proteomes" id="UP000265040"/>
    </source>
</evidence>
<evidence type="ECO:0000256" key="12">
    <source>
        <dbReference type="ARBA" id="ARBA00023128"/>
    </source>
</evidence>
<dbReference type="InterPro" id="IPR011032">
    <property type="entry name" value="GroES-like_sf"/>
</dbReference>
<dbReference type="GO" id="GO:0005759">
    <property type="term" value="C:mitochondrial matrix"/>
    <property type="evidence" value="ECO:0007669"/>
    <property type="project" value="UniProtKB-SubCell"/>
</dbReference>
<sequence length="437" mass="47351">MGSAKVMASTRLLYLLNAKATGSITALHRAGCSVCFRRHVCSSPSRLQSCMSAWVIDQYGTNEVLRFTEEVTVPIVSSASEVMIKVHAASLNPLDISMRGGYGAKLLKLRRAPVSVMDNNSEFPLILGRDVSGVVVECGSKVTHFAPGDEVWAAVPPWKQGSLAEFVTLTEFEVSHKPKSLSHIEAASIPYVANTALSALVNAGGLCRDSSSNKRVLITGGSGGVGTFAVQLLKAWGAHVTVTCSNNAEGLVRGLGADEVVDYTVGDPAEQLEEMEKFDVILDNVGGDTERWAMGLLKPWSGAKYITLVTPLLLNTDSMGLLDGTFHTGFTLQMKAMQNIMSRGVFYRWGFYTPDGPALDEVKNLVDTGKILPVVEAQFPFTQVPQAFQKLEQGHARGKTVVRVAEDDDRKAEELVQNIRTETAESEQEVQETVKQN</sequence>
<keyword evidence="10" id="KW-0809">Transit peptide</keyword>
<dbReference type="Gene3D" id="3.40.50.720">
    <property type="entry name" value="NAD(P)-binding Rossmann-like Domain"/>
    <property type="match status" value="1"/>
</dbReference>
<keyword evidence="21" id="KW-1185">Reference proteome</keyword>
<comment type="catalytic activity">
    <reaction evidence="16">
        <text>3-demethylubiquinone-10 + NADH + 2 H(+) = 3-demethylubiquinol-10 + NAD(+)</text>
        <dbReference type="Rhea" id="RHEA:83243"/>
        <dbReference type="ChEBI" id="CHEBI:15378"/>
        <dbReference type="ChEBI" id="CHEBI:57540"/>
        <dbReference type="ChEBI" id="CHEBI:57945"/>
        <dbReference type="ChEBI" id="CHEBI:64182"/>
        <dbReference type="ChEBI" id="CHEBI:231824"/>
    </reaction>
</comment>
<evidence type="ECO:0000256" key="8">
    <source>
        <dbReference type="ARBA" id="ARBA00022857"/>
    </source>
</evidence>
<dbReference type="FunFam" id="3.90.180.10:FF:000009">
    <property type="entry name" value="Reticulon-4-interacting protein 1, mitochondrial"/>
    <property type="match status" value="1"/>
</dbReference>
<dbReference type="Ensembl" id="ENSATET00000021040.3">
    <property type="protein sequence ID" value="ENSATEP00000020685.1"/>
    <property type="gene ID" value="ENSATEG00000014409.3"/>
</dbReference>
<dbReference type="PANTHER" id="PTHR11695:SF294">
    <property type="entry name" value="RETICULON-4-INTERACTING PROTEIN 1, MITOCHONDRIAL"/>
    <property type="match status" value="1"/>
</dbReference>
<dbReference type="PROSITE" id="PS01162">
    <property type="entry name" value="QOR_ZETA_CRYSTAL"/>
    <property type="match status" value="1"/>
</dbReference>
<dbReference type="OrthoDB" id="48317at2759"/>